<sequence length="802" mass="86700">MLFCVGEIMSFLVRKKIYKSGKLWLVGAGTFLFFSSCSYMNQQTVNADVVTPSELSTVGVDNGSSSFASSAASVATGDFSQADSSNSSNSSSCASMTSQSDDQNSLSSITTSSVAASSASASSEGSMSSNSSSTSSASSTAPNSSQFIDISDQPQFKIGDHVEIKSTAISETNGYDLVPHRGWVGTVTRVMRKTYSRSNWEYQVFFQDGLHNTHIAEQDLQLSSLALVQATVNGSEYIVPLQTQYSGDQNDEQLQLAFVYASNHAGTNIQLPSGNFNVGAAGPKNLNSTAGNIIISSNTSISGNNTNLVVNGQMIWVGLATGTRAIDGVSNFTMSNVNIQAHDLIKGDFFIIMTDHGNNWNVNHNSFTMVETKGEHIFDLGGLQNSKFSNNKFIGYAPDLVRQTSIGESNAHDYYAESIQLDAAYNNGGWDAGYMSKVDPNQKAHNVISQQSSNIVISDNQFLPYKNASGKLIAYSSGVGQHSTHVGNITIKDNVFDTPLVDWVQTVWPGQHLAPIHFWAGYGSLNVSNNVIVGVFPVPKVTSQLVNNQRVISGSVLTSVVSGENGQRINPKLKVKIIIGQNSQMVIPEINDKFTFTVPSSWDLQATTATLSVISTSVDPISSSDLWESYLENVGIPKPVPAKFSVGTVVQISSNASRETNGYNLSPHRKWIGTVVAVTAKSYSNSQWEYKILYSNGQDNVYVSEQDLNSFQPATITSTNIINRSAKIYDSARNDWVLNAGPAFTSATTLGPNAWGRNYNGHSVTVLKEAVTLRAGQTYKYVQVKDLTANKTYWIDERAIRS</sequence>
<reference evidence="4" key="1">
    <citation type="submission" date="2019-01" db="EMBL/GenBank/DDBJ databases">
        <title>Oenococcus sicerae UCMA17102.</title>
        <authorList>
            <person name="Cousin F.J."/>
            <person name="Le Guellec R."/>
            <person name="Cretenet M."/>
        </authorList>
    </citation>
    <scope>NUCLEOTIDE SEQUENCE</scope>
    <source>
        <strain evidence="4">UCMA17102</strain>
    </source>
</reference>
<organism evidence="4 5">
    <name type="scientific">Oenococcus sicerae</name>
    <dbReference type="NCBI Taxonomy" id="2203724"/>
    <lineage>
        <taxon>Bacteria</taxon>
        <taxon>Bacillati</taxon>
        <taxon>Bacillota</taxon>
        <taxon>Bacilli</taxon>
        <taxon>Lactobacillales</taxon>
        <taxon>Lactobacillaceae</taxon>
        <taxon>Oenococcus</taxon>
    </lineage>
</organism>
<dbReference type="InterPro" id="IPR038200">
    <property type="entry name" value="GW_dom_sf"/>
</dbReference>
<dbReference type="InterPro" id="IPR011050">
    <property type="entry name" value="Pectin_lyase_fold/virulence"/>
</dbReference>
<dbReference type="Gene3D" id="2.30.30.170">
    <property type="match status" value="1"/>
</dbReference>
<name>A0AAJ1VNN6_9LACO</name>
<dbReference type="AlphaFoldDB" id="A0AAJ1VNN6"/>
<dbReference type="InterPro" id="IPR025987">
    <property type="entry name" value="GW_dom"/>
</dbReference>
<gene>
    <name evidence="4" type="ORF">EVC35_05245</name>
</gene>
<evidence type="ECO:0000313" key="4">
    <source>
        <dbReference type="EMBL" id="MDN6900409.1"/>
    </source>
</evidence>
<feature type="domain" description="GW" evidence="3">
    <location>
        <begin position="720"/>
        <end position="800"/>
    </location>
</feature>
<accession>A0AAJ1VNN6</accession>
<feature type="region of interest" description="Disordered" evidence="2">
    <location>
        <begin position="83"/>
        <end position="107"/>
    </location>
</feature>
<proteinExistence type="predicted"/>
<dbReference type="EMBL" id="SDWY01000003">
    <property type="protein sequence ID" value="MDN6900409.1"/>
    <property type="molecule type" value="Genomic_DNA"/>
</dbReference>
<dbReference type="SUPFAM" id="SSF51126">
    <property type="entry name" value="Pectin lyase-like"/>
    <property type="match status" value="1"/>
</dbReference>
<evidence type="ECO:0000256" key="2">
    <source>
        <dbReference type="SAM" id="MobiDB-lite"/>
    </source>
</evidence>
<dbReference type="NCBIfam" id="TIGR03715">
    <property type="entry name" value="KxYKxGKxW"/>
    <property type="match status" value="1"/>
</dbReference>
<evidence type="ECO:0000259" key="3">
    <source>
        <dbReference type="Pfam" id="PF13457"/>
    </source>
</evidence>
<dbReference type="Proteomes" id="UP001167919">
    <property type="component" value="Unassembled WGS sequence"/>
</dbReference>
<dbReference type="Pfam" id="PF13457">
    <property type="entry name" value="GW"/>
    <property type="match status" value="1"/>
</dbReference>
<evidence type="ECO:0000256" key="1">
    <source>
        <dbReference type="ARBA" id="ARBA00022729"/>
    </source>
</evidence>
<protein>
    <recommendedName>
        <fullName evidence="3">GW domain-containing protein</fullName>
    </recommendedName>
</protein>
<keyword evidence="1" id="KW-0732">Signal</keyword>
<feature type="compositionally biased region" description="Low complexity" evidence="2">
    <location>
        <begin position="119"/>
        <end position="145"/>
    </location>
</feature>
<dbReference type="InterPro" id="IPR022263">
    <property type="entry name" value="KxYKxGKxW"/>
</dbReference>
<comment type="caution">
    <text evidence="4">The sequence shown here is derived from an EMBL/GenBank/DDBJ whole genome shotgun (WGS) entry which is preliminary data.</text>
</comment>
<feature type="region of interest" description="Disordered" evidence="2">
    <location>
        <begin position="119"/>
        <end position="146"/>
    </location>
</feature>
<evidence type="ECO:0000313" key="5">
    <source>
        <dbReference type="Proteomes" id="UP001167919"/>
    </source>
</evidence>